<evidence type="ECO:0000313" key="2">
    <source>
        <dbReference type="Proteomes" id="UP000735302"/>
    </source>
</evidence>
<dbReference type="EMBL" id="BLXT01007807">
    <property type="protein sequence ID" value="GFO42370.1"/>
    <property type="molecule type" value="Genomic_DNA"/>
</dbReference>
<reference evidence="1 2" key="1">
    <citation type="journal article" date="2021" name="Elife">
        <title>Chloroplast acquisition without the gene transfer in kleptoplastic sea slugs, Plakobranchus ocellatus.</title>
        <authorList>
            <person name="Maeda T."/>
            <person name="Takahashi S."/>
            <person name="Yoshida T."/>
            <person name="Shimamura S."/>
            <person name="Takaki Y."/>
            <person name="Nagai Y."/>
            <person name="Toyoda A."/>
            <person name="Suzuki Y."/>
            <person name="Arimoto A."/>
            <person name="Ishii H."/>
            <person name="Satoh N."/>
            <person name="Nishiyama T."/>
            <person name="Hasebe M."/>
            <person name="Maruyama T."/>
            <person name="Minagawa J."/>
            <person name="Obokata J."/>
            <person name="Shigenobu S."/>
        </authorList>
    </citation>
    <scope>NUCLEOTIDE SEQUENCE [LARGE SCALE GENOMIC DNA]</scope>
</reference>
<sequence length="83" mass="9198">MIVTELSRDRNSPVWLSECKLSGEAARVHFLVSCALTTPPHWAVSGQSSEENGGLDWRCRREDKVAGYVGEGVVGKNIEKIKR</sequence>
<protein>
    <submittedName>
        <fullName evidence="1">Uncharacterized protein</fullName>
    </submittedName>
</protein>
<gene>
    <name evidence="1" type="ORF">PoB_006887500</name>
</gene>
<keyword evidence="2" id="KW-1185">Reference proteome</keyword>
<evidence type="ECO:0000313" key="1">
    <source>
        <dbReference type="EMBL" id="GFO42370.1"/>
    </source>
</evidence>
<dbReference type="Proteomes" id="UP000735302">
    <property type="component" value="Unassembled WGS sequence"/>
</dbReference>
<name>A0AAV4DE45_9GAST</name>
<comment type="caution">
    <text evidence="1">The sequence shown here is derived from an EMBL/GenBank/DDBJ whole genome shotgun (WGS) entry which is preliminary data.</text>
</comment>
<accession>A0AAV4DE45</accession>
<dbReference type="AlphaFoldDB" id="A0AAV4DE45"/>
<proteinExistence type="predicted"/>
<organism evidence="1 2">
    <name type="scientific">Plakobranchus ocellatus</name>
    <dbReference type="NCBI Taxonomy" id="259542"/>
    <lineage>
        <taxon>Eukaryota</taxon>
        <taxon>Metazoa</taxon>
        <taxon>Spiralia</taxon>
        <taxon>Lophotrochozoa</taxon>
        <taxon>Mollusca</taxon>
        <taxon>Gastropoda</taxon>
        <taxon>Heterobranchia</taxon>
        <taxon>Euthyneura</taxon>
        <taxon>Panpulmonata</taxon>
        <taxon>Sacoglossa</taxon>
        <taxon>Placobranchoidea</taxon>
        <taxon>Plakobranchidae</taxon>
        <taxon>Plakobranchus</taxon>
    </lineage>
</organism>